<feature type="binding site" evidence="7">
    <location>
        <begin position="43"/>
        <end position="44"/>
    </location>
    <ligand>
        <name>substrate</name>
    </ligand>
</feature>
<evidence type="ECO:0000256" key="6">
    <source>
        <dbReference type="ARBA" id="ARBA00023316"/>
    </source>
</evidence>
<dbReference type="EC" id="5.1.1.3" evidence="2 7"/>
<dbReference type="FunFam" id="3.40.50.1860:FF:000001">
    <property type="entry name" value="Glutamate racemase"/>
    <property type="match status" value="1"/>
</dbReference>
<feature type="binding site" evidence="7">
    <location>
        <begin position="186"/>
        <end position="187"/>
    </location>
    <ligand>
        <name>substrate</name>
    </ligand>
</feature>
<reference evidence="8 9" key="1">
    <citation type="journal article" date="2014" name="BMC Genomics">
        <title>Comparison of environmental and isolate Sulfobacillus genomes reveals diverse carbon, sulfur, nitrogen, and hydrogen metabolisms.</title>
        <authorList>
            <person name="Justice N.B."/>
            <person name="Norman A."/>
            <person name="Brown C.T."/>
            <person name="Singh A."/>
            <person name="Thomas B.C."/>
            <person name="Banfield J.F."/>
        </authorList>
    </citation>
    <scope>NUCLEOTIDE SEQUENCE [LARGE SCALE GENOMIC DNA]</scope>
    <source>
        <strain evidence="8">AMDSBA3</strain>
    </source>
</reference>
<keyword evidence="4 7" id="KW-0573">Peptidoglycan synthesis</keyword>
<feature type="active site" description="Proton donor/acceptor" evidence="7">
    <location>
        <position position="74"/>
    </location>
</feature>
<dbReference type="SUPFAM" id="SSF53681">
    <property type="entry name" value="Aspartate/glutamate racemase"/>
    <property type="match status" value="2"/>
</dbReference>
<dbReference type="PROSITE" id="PS00924">
    <property type="entry name" value="ASP_GLU_RACEMASE_2"/>
    <property type="match status" value="1"/>
</dbReference>
<dbReference type="AlphaFoldDB" id="A0A2T2WE94"/>
<dbReference type="InterPro" id="IPR018187">
    <property type="entry name" value="Asp/Glu_racemase_AS_1"/>
</dbReference>
<comment type="similarity">
    <text evidence="7">Belongs to the aspartate/glutamate racemases family.</text>
</comment>
<evidence type="ECO:0000256" key="5">
    <source>
        <dbReference type="ARBA" id="ARBA00023235"/>
    </source>
</evidence>
<accession>A0A2T2WE94</accession>
<dbReference type="HAMAP" id="MF_00258">
    <property type="entry name" value="Glu_racemase"/>
    <property type="match status" value="1"/>
</dbReference>
<dbReference type="InterPro" id="IPR015942">
    <property type="entry name" value="Asp/Glu/hydantoin_racemase"/>
</dbReference>
<keyword evidence="5 7" id="KW-0413">Isomerase</keyword>
<organism evidence="8 9">
    <name type="scientific">Sulfobacillus acidophilus</name>
    <dbReference type="NCBI Taxonomy" id="53633"/>
    <lineage>
        <taxon>Bacteria</taxon>
        <taxon>Bacillati</taxon>
        <taxon>Bacillota</taxon>
        <taxon>Clostridia</taxon>
        <taxon>Eubacteriales</taxon>
        <taxon>Clostridiales Family XVII. Incertae Sedis</taxon>
        <taxon>Sulfobacillus</taxon>
    </lineage>
</organism>
<keyword evidence="3 7" id="KW-0133">Cell shape</keyword>
<dbReference type="Pfam" id="PF01177">
    <property type="entry name" value="Asp_Glu_race"/>
    <property type="match status" value="1"/>
</dbReference>
<evidence type="ECO:0000313" key="8">
    <source>
        <dbReference type="EMBL" id="PSR20575.1"/>
    </source>
</evidence>
<protein>
    <recommendedName>
        <fullName evidence="2 7">Glutamate racemase</fullName>
        <ecNumber evidence="2 7">5.1.1.3</ecNumber>
    </recommendedName>
</protein>
<dbReference type="GO" id="GO:0009252">
    <property type="term" value="P:peptidoglycan biosynthetic process"/>
    <property type="evidence" value="ECO:0007669"/>
    <property type="project" value="UniProtKB-UniRule"/>
</dbReference>
<dbReference type="NCBIfam" id="TIGR00067">
    <property type="entry name" value="glut_race"/>
    <property type="match status" value="1"/>
</dbReference>
<dbReference type="PANTHER" id="PTHR21198:SF2">
    <property type="entry name" value="GLUTAMATE RACEMASE"/>
    <property type="match status" value="1"/>
</dbReference>
<dbReference type="Proteomes" id="UP000241848">
    <property type="component" value="Unassembled WGS sequence"/>
</dbReference>
<evidence type="ECO:0000313" key="9">
    <source>
        <dbReference type="Proteomes" id="UP000241848"/>
    </source>
</evidence>
<feature type="binding site" evidence="7">
    <location>
        <begin position="11"/>
        <end position="12"/>
    </location>
    <ligand>
        <name>substrate</name>
    </ligand>
</feature>
<comment type="catalytic activity">
    <reaction evidence="1 7">
        <text>L-glutamate = D-glutamate</text>
        <dbReference type="Rhea" id="RHEA:12813"/>
        <dbReference type="ChEBI" id="CHEBI:29985"/>
        <dbReference type="ChEBI" id="CHEBI:29986"/>
        <dbReference type="EC" id="5.1.1.3"/>
    </reaction>
</comment>
<evidence type="ECO:0000256" key="7">
    <source>
        <dbReference type="HAMAP-Rule" id="MF_00258"/>
    </source>
</evidence>
<dbReference type="UniPathway" id="UPA00219"/>
<dbReference type="GO" id="GO:0008360">
    <property type="term" value="P:regulation of cell shape"/>
    <property type="evidence" value="ECO:0007669"/>
    <property type="project" value="UniProtKB-KW"/>
</dbReference>
<evidence type="ECO:0000256" key="3">
    <source>
        <dbReference type="ARBA" id="ARBA00022960"/>
    </source>
</evidence>
<comment type="function">
    <text evidence="7">Provides the (R)-glutamate required for cell wall biosynthesis.</text>
</comment>
<name>A0A2T2WE94_9FIRM</name>
<dbReference type="InterPro" id="IPR001920">
    <property type="entry name" value="Asp/Glu_race"/>
</dbReference>
<dbReference type="PANTHER" id="PTHR21198">
    <property type="entry name" value="GLUTAMATE RACEMASE"/>
    <property type="match status" value="1"/>
</dbReference>
<feature type="binding site" evidence="7">
    <location>
        <begin position="75"/>
        <end position="76"/>
    </location>
    <ligand>
        <name>substrate</name>
    </ligand>
</feature>
<dbReference type="InterPro" id="IPR004391">
    <property type="entry name" value="Glu_race"/>
</dbReference>
<evidence type="ECO:0000256" key="4">
    <source>
        <dbReference type="ARBA" id="ARBA00022984"/>
    </source>
</evidence>
<feature type="active site" description="Proton donor/acceptor" evidence="7">
    <location>
        <position position="185"/>
    </location>
</feature>
<proteinExistence type="inferred from homology"/>
<comment type="pathway">
    <text evidence="7">Cell wall biogenesis; peptidoglycan biosynthesis.</text>
</comment>
<comment type="caution">
    <text evidence="8">The sequence shown here is derived from an EMBL/GenBank/DDBJ whole genome shotgun (WGS) entry which is preliminary data.</text>
</comment>
<dbReference type="InterPro" id="IPR033134">
    <property type="entry name" value="Asp/Glu_racemase_AS_2"/>
</dbReference>
<keyword evidence="6 7" id="KW-0961">Cell wall biogenesis/degradation</keyword>
<dbReference type="EMBL" id="PXYV01000057">
    <property type="protein sequence ID" value="PSR20575.1"/>
    <property type="molecule type" value="Genomic_DNA"/>
</dbReference>
<dbReference type="GO" id="GO:0071555">
    <property type="term" value="P:cell wall organization"/>
    <property type="evidence" value="ECO:0007669"/>
    <property type="project" value="UniProtKB-KW"/>
</dbReference>
<evidence type="ECO:0000256" key="1">
    <source>
        <dbReference type="ARBA" id="ARBA00001602"/>
    </source>
</evidence>
<dbReference type="GO" id="GO:0008881">
    <property type="term" value="F:glutamate racemase activity"/>
    <property type="evidence" value="ECO:0007669"/>
    <property type="project" value="UniProtKB-UniRule"/>
</dbReference>
<sequence length="272" mass="29543">MAVTGPIALFDSGEGGLTVLRHLVERFPRERFLYAADSSHFPYGEKSLSDVSRWFMAFLDFFTEQGARAVVIACNTATAAALTQAQTVSPVPVIGVIRAAVVQAAALTRNRRIGVLSTEATFRAALYPQELHAIDPRLQVVSKPCPILVAMVENGDIDGTHVEDRVHQCVDPVLGQGVDTLVLGCTHFPHMRAVFNRVVGDRAHIVDPGEEIARHLTSEIAMVSGPGILTPISAWTTGDAARFSTIATKLCPYIPMVTRRLSWHNDCLTYPG</sequence>
<dbReference type="Gene3D" id="3.40.50.1860">
    <property type="match status" value="2"/>
</dbReference>
<gene>
    <name evidence="7 8" type="primary">murI</name>
    <name evidence="8" type="ORF">C7B45_14380</name>
</gene>
<evidence type="ECO:0000256" key="2">
    <source>
        <dbReference type="ARBA" id="ARBA00013090"/>
    </source>
</evidence>
<dbReference type="PROSITE" id="PS00923">
    <property type="entry name" value="ASP_GLU_RACEMASE_1"/>
    <property type="match status" value="1"/>
</dbReference>